<feature type="compositionally biased region" description="Pro residues" evidence="2">
    <location>
        <begin position="793"/>
        <end position="802"/>
    </location>
</feature>
<evidence type="ECO:0000259" key="3">
    <source>
        <dbReference type="PROSITE" id="PS50003"/>
    </source>
</evidence>
<dbReference type="Gene3D" id="3.10.20.90">
    <property type="entry name" value="Phosphatidylinositol 3-kinase Catalytic Subunit, Chain A, domain 1"/>
    <property type="match status" value="1"/>
</dbReference>
<dbReference type="GO" id="GO:0071944">
    <property type="term" value="C:cell periphery"/>
    <property type="evidence" value="ECO:0007669"/>
    <property type="project" value="UniProtKB-ARBA"/>
</dbReference>
<reference evidence="5 6" key="1">
    <citation type="submission" date="2020-11" db="EMBL/GenBank/DDBJ databases">
        <authorList>
            <person name="Wallbank WR R."/>
            <person name="Pardo Diaz C."/>
            <person name="Kozak K."/>
            <person name="Martin S."/>
            <person name="Jiggins C."/>
            <person name="Moest M."/>
            <person name="Warren A I."/>
            <person name="Generalovic N T."/>
            <person name="Byers J.R.P. K."/>
            <person name="Montejo-Kovacevich G."/>
            <person name="Yen C E."/>
        </authorList>
    </citation>
    <scope>NUCLEOTIDE SEQUENCE [LARGE SCALE GENOMIC DNA]</scope>
</reference>
<feature type="region of interest" description="Disordered" evidence="2">
    <location>
        <begin position="666"/>
        <end position="709"/>
    </location>
</feature>
<dbReference type="PANTHER" id="PTHR45899:SF2">
    <property type="entry name" value="RHO GTPASE ACTIVATING PROTEIN AT 15B, ISOFORM C"/>
    <property type="match status" value="1"/>
</dbReference>
<feature type="compositionally biased region" description="Low complexity" evidence="2">
    <location>
        <begin position="808"/>
        <end position="818"/>
    </location>
</feature>
<evidence type="ECO:0000313" key="6">
    <source>
        <dbReference type="Proteomes" id="UP000594454"/>
    </source>
</evidence>
<accession>A0A7R8UBL1</accession>
<dbReference type="PROSITE" id="PS50238">
    <property type="entry name" value="RHOGAP"/>
    <property type="match status" value="1"/>
</dbReference>
<dbReference type="GO" id="GO:0005547">
    <property type="term" value="F:phosphatidylinositol-3,4,5-trisphosphate binding"/>
    <property type="evidence" value="ECO:0007669"/>
    <property type="project" value="TreeGrafter"/>
</dbReference>
<dbReference type="GO" id="GO:0007165">
    <property type="term" value="P:signal transduction"/>
    <property type="evidence" value="ECO:0007669"/>
    <property type="project" value="InterPro"/>
</dbReference>
<name>A0A7R8UBL1_HERIL</name>
<dbReference type="GO" id="GO:0005737">
    <property type="term" value="C:cytoplasm"/>
    <property type="evidence" value="ECO:0007669"/>
    <property type="project" value="TreeGrafter"/>
</dbReference>
<sequence length="1589" mass="180246">MSWFCLFTLNLPKFEILFGKQTLPIGTVEFEWLRSEKCIKALCGLAVFPSLIRDKNGRNRGSSTTSATTKTQYSKPHINETQSKVPNNKAFPSTTEDKDNNKCILTETNNLANSDKNQNVQSVEVRPIPAPRRPPPNNNTEQIYENAQQLSPKSTGAISKTQNVVVRKAPEVPKSVNTEPEVREKPARTSPRPVPTPEYPLEFSESRAKLKKSVSNSTLDSSISSTSSTSDSQKYKNPSPGQLLKSIGSTSKLLTEAITERVTHKAKNILDKNFKTSQEKISTWGSQTTSRLKNVRQKINNLNINNLSLSRNEKRDPDFDLDRPQTLPPNDQVFQSISFNSPLNKASNLSNLATIESSYEIPRSMRSPGSYPIDGAGPPSYDDSIRGLSYSLTDPDQSIDHSFERNTSMTQSLNIHHPIEKPLRANRSPVAMNRSVPDIPNLVIKEEQSEDTHSSSEGLPMPNYPPPVLKHENIYGKINLIEPPARTKRKKIYETIEIRKPHVEASSNRATIDSIEIRETIDDSSRDVSRELNELITANEKILPKPDRSESWTYHENNDDECSSPEPIYANQESTYGRLCEMESDDVDVPLTPKPDDVQRATPTEDVLTPLASTPKSPSPKEILYEFDPLLKNRGNTIGKGMNKSNQLLLLENLLEEDTYGTVNQETSAVDDQSIDSSDDDNGIASSIPPPPKRMDSLAESTSTNQPEITRSDNMQIVHQNPHLRSDSLENIIEEQDMDAYLARTDNNPTINEEVDLSRPSQPRSQWFVDDAASQPRINPFNKQVVEKGMPDKLPPGVPPPSYSEAMASATTKNSTKNTDNKFPPMPASAESQPKTSMKSMFSNVFNKMESLKRKTSFRGTRSSDVHIILEMVPKPTLSQRMVLHEGHLIRLPSGGVEDILKEMQNRVAYLRDRKFVTFVDKDMKNQKETFSLEHITTIQCVSNHKFSNNSMQMYCFEITTAIPKNQSSQQQLSNPNMVMTNTNSGNKKLVRSCHLYGVAKESERDIWMHKLIESLTNVFPRNLTCKYYRAGWCYLKSSITAQWSGAWLLLQKRKRRLIYYCESDMNTEKLDLRKARWINLKESDDSIKNLHVESGPMLMVDCPPYSIYMIMSSSRETKIWRHIIREVAHNNGPALHEQQLTKYNVPVLVDKCINFVYIHGSMTEGIYRKSGSTAAIQKLMGLFRTDAFSVEMTRNEYSEHDVSNVLKRFMRSLPQTLLSKHAASFISITKLNSKVERITAYKELLNRLSDIEYQTLKKLIGHLAFIQSQKSKNKMSVDNLAMVWGPTLFQNSTSDEMGYSQNEADVVSDLITLYKNLYQLTPDEVVKEQEMLACLQKYYAAAENLADSLKQSGDLKVWITLNANPENTKEEKTQINVTLTPTKTAYEVCRELAARMKLSAHQITLNEVILNDSLERPLHHSERVFDIVLRWSYWPEADRKNNYLVVKPIKTIHEINRALKHLPTTTLSTELKFSDNKTKSLKVYQLELNDGKITVLKREKGLPTVVKEISLNDVTAYIGCEKKRDCQCRWAITLIEKSNNKVLRSRDLPYIGHVIAGTECHDQIIWLSAIWDSLYRDDIMPPGEIIIP</sequence>
<dbReference type="SMART" id="SM00324">
    <property type="entry name" value="RhoGAP"/>
    <property type="match status" value="1"/>
</dbReference>
<evidence type="ECO:0000256" key="2">
    <source>
        <dbReference type="SAM" id="MobiDB-lite"/>
    </source>
</evidence>
<feature type="compositionally biased region" description="Pro residues" evidence="2">
    <location>
        <begin position="128"/>
        <end position="137"/>
    </location>
</feature>
<dbReference type="SUPFAM" id="SSF50729">
    <property type="entry name" value="PH domain-like"/>
    <property type="match status" value="1"/>
</dbReference>
<dbReference type="Gene3D" id="1.10.555.10">
    <property type="entry name" value="Rho GTPase activation protein"/>
    <property type="match status" value="1"/>
</dbReference>
<dbReference type="InterPro" id="IPR029071">
    <property type="entry name" value="Ubiquitin-like_domsf"/>
</dbReference>
<feature type="compositionally biased region" description="Polar residues" evidence="2">
    <location>
        <begin position="59"/>
        <end position="94"/>
    </location>
</feature>
<dbReference type="PROSITE" id="PS50003">
    <property type="entry name" value="PH_DOMAIN"/>
    <property type="match status" value="2"/>
</dbReference>
<evidence type="ECO:0000313" key="5">
    <source>
        <dbReference type="EMBL" id="CAD7077765.1"/>
    </source>
</evidence>
<dbReference type="Gene3D" id="2.30.29.30">
    <property type="entry name" value="Pleckstrin-homology domain (PH domain)/Phosphotyrosine-binding domain (PTB)"/>
    <property type="match status" value="1"/>
</dbReference>
<dbReference type="InterPro" id="IPR000198">
    <property type="entry name" value="RhoGAP_dom"/>
</dbReference>
<gene>
    <name evidence="5" type="ORF">HERILL_LOCUS1082</name>
</gene>
<evidence type="ECO:0008006" key="7">
    <source>
        <dbReference type="Google" id="ProtNLM"/>
    </source>
</evidence>
<feature type="domain" description="PH" evidence="3">
    <location>
        <begin position="882"/>
        <end position="1017"/>
    </location>
</feature>
<dbReference type="InterPro" id="IPR052227">
    <property type="entry name" value="Arf-Rho-GAP_ANK-PH_domain"/>
</dbReference>
<dbReference type="Pfam" id="PF00620">
    <property type="entry name" value="RhoGAP"/>
    <property type="match status" value="1"/>
</dbReference>
<dbReference type="EMBL" id="LR899009">
    <property type="protein sequence ID" value="CAD7077765.1"/>
    <property type="molecule type" value="Genomic_DNA"/>
</dbReference>
<feature type="compositionally biased region" description="Polar residues" evidence="2">
    <location>
        <begin position="140"/>
        <end position="164"/>
    </location>
</feature>
<feature type="region of interest" description="Disordered" evidence="2">
    <location>
        <begin position="788"/>
        <end position="837"/>
    </location>
</feature>
<evidence type="ECO:0000259" key="4">
    <source>
        <dbReference type="PROSITE" id="PS50238"/>
    </source>
</evidence>
<feature type="compositionally biased region" description="Polar residues" evidence="2">
    <location>
        <begin position="106"/>
        <end position="122"/>
    </location>
</feature>
<feature type="compositionally biased region" description="Polar residues" evidence="2">
    <location>
        <begin position="699"/>
        <end position="709"/>
    </location>
</feature>
<dbReference type="Proteomes" id="UP000594454">
    <property type="component" value="Chromosome 1"/>
</dbReference>
<organism evidence="5 6">
    <name type="scientific">Hermetia illucens</name>
    <name type="common">Black soldier fly</name>
    <dbReference type="NCBI Taxonomy" id="343691"/>
    <lineage>
        <taxon>Eukaryota</taxon>
        <taxon>Metazoa</taxon>
        <taxon>Ecdysozoa</taxon>
        <taxon>Arthropoda</taxon>
        <taxon>Hexapoda</taxon>
        <taxon>Insecta</taxon>
        <taxon>Pterygota</taxon>
        <taxon>Neoptera</taxon>
        <taxon>Endopterygota</taxon>
        <taxon>Diptera</taxon>
        <taxon>Brachycera</taxon>
        <taxon>Stratiomyomorpha</taxon>
        <taxon>Stratiomyidae</taxon>
        <taxon>Hermetiinae</taxon>
        <taxon>Hermetia</taxon>
    </lineage>
</organism>
<dbReference type="SUPFAM" id="SSF54236">
    <property type="entry name" value="Ubiquitin-like"/>
    <property type="match status" value="1"/>
</dbReference>
<evidence type="ECO:0000256" key="1">
    <source>
        <dbReference type="ARBA" id="ARBA00022468"/>
    </source>
</evidence>
<dbReference type="SUPFAM" id="SSF48350">
    <property type="entry name" value="GTPase activation domain, GAP"/>
    <property type="match status" value="1"/>
</dbReference>
<feature type="region of interest" description="Disordered" evidence="2">
    <location>
        <begin position="586"/>
        <end position="620"/>
    </location>
</feature>
<keyword evidence="6" id="KW-1185">Reference proteome</keyword>
<dbReference type="CDD" id="cd17113">
    <property type="entry name" value="RA_ARAPs"/>
    <property type="match status" value="1"/>
</dbReference>
<dbReference type="InterPro" id="IPR011993">
    <property type="entry name" value="PH-like_dom_sf"/>
</dbReference>
<dbReference type="InParanoid" id="A0A7R8UBL1"/>
<dbReference type="InterPro" id="IPR001849">
    <property type="entry name" value="PH_domain"/>
</dbReference>
<feature type="domain" description="Rho-GAP" evidence="4">
    <location>
        <begin position="1139"/>
        <end position="1319"/>
    </location>
</feature>
<keyword evidence="1" id="KW-0343">GTPase activation</keyword>
<dbReference type="PANTHER" id="PTHR45899">
    <property type="entry name" value="RHO GTPASE ACTIVATING PROTEIN AT 15B, ISOFORM C"/>
    <property type="match status" value="1"/>
</dbReference>
<proteinExistence type="predicted"/>
<dbReference type="OrthoDB" id="29546at2759"/>
<feature type="region of interest" description="Disordered" evidence="2">
    <location>
        <begin position="547"/>
        <end position="569"/>
    </location>
</feature>
<dbReference type="GO" id="GO:0005096">
    <property type="term" value="F:GTPase activator activity"/>
    <property type="evidence" value="ECO:0007669"/>
    <property type="project" value="UniProtKB-KW"/>
</dbReference>
<protein>
    <recommendedName>
        <fullName evidence="7">Arf-GAP with Rho-GAP domain, ANK repeat and PH domain-containing protein 2</fullName>
    </recommendedName>
</protein>
<feature type="domain" description="PH" evidence="3">
    <location>
        <begin position="1027"/>
        <end position="1130"/>
    </location>
</feature>
<dbReference type="FunCoup" id="A0A7R8UBL1">
    <property type="interactions" value="302"/>
</dbReference>
<dbReference type="InterPro" id="IPR008936">
    <property type="entry name" value="Rho_GTPase_activation_prot"/>
</dbReference>
<dbReference type="GO" id="GO:0048699">
    <property type="term" value="P:generation of neurons"/>
    <property type="evidence" value="ECO:0007669"/>
    <property type="project" value="UniProtKB-ARBA"/>
</dbReference>
<feature type="compositionally biased region" description="Acidic residues" evidence="2">
    <location>
        <begin position="673"/>
        <end position="682"/>
    </location>
</feature>
<feature type="region of interest" description="Disordered" evidence="2">
    <location>
        <begin position="54"/>
        <end position="246"/>
    </location>
</feature>
<dbReference type="SMART" id="SM00233">
    <property type="entry name" value="PH"/>
    <property type="match status" value="3"/>
</dbReference>
<feature type="compositionally biased region" description="Low complexity" evidence="2">
    <location>
        <begin position="213"/>
        <end position="232"/>
    </location>
</feature>